<protein>
    <submittedName>
        <fullName evidence="2">Putative retroelement</fullName>
    </submittedName>
</protein>
<reference evidence="2" key="1">
    <citation type="journal article" date="2015" name="Proc. Natl. Acad. Sci. U.S.A.">
        <title>Bacterial clade with the ribosomal RNA operon on a small plasmid rather than the chromosome.</title>
        <authorList>
            <person name="Anda M."/>
            <person name="Ohtsubo Y."/>
            <person name="Okubo T."/>
            <person name="Sugawara M."/>
            <person name="Nagata Y."/>
            <person name="Tsuda M."/>
            <person name="Minamisawa K."/>
            <person name="Mitsui H."/>
        </authorList>
    </citation>
    <scope>NUCLEOTIDE SEQUENCE</scope>
    <source>
        <strain evidence="2">JCM 14755</strain>
    </source>
</reference>
<sequence>MRPGIVGIGQDTFGDFPAGHPILAHDAVGVRVRWRQASGFGLNEADGPADEVEALRQVPFIGTAQAGLHQRVRIRRQKRGLRRQSMGKVHGQAPRARGRSCPRLKIAVDQEDGPPPACQSTQGVAGRIVAAAIRQKDKAVTLPELPVERGDAGGDAAFLVTGGDTGHQPAFRKLRKAGTGMDESAVEGGLGEHRLDVIAKRRHSHPRPILFDDASYGTGCRQNHWFFRIWLK</sequence>
<dbReference type="AlphaFoldDB" id="A0A0N7KY61"/>
<feature type="region of interest" description="Disordered" evidence="1">
    <location>
        <begin position="78"/>
        <end position="98"/>
    </location>
</feature>
<evidence type="ECO:0000313" key="2">
    <source>
        <dbReference type="EMBL" id="BAT28825.1"/>
    </source>
</evidence>
<name>A0A0N7KY61_9HYPH</name>
<proteinExistence type="predicted"/>
<accession>A0A0N7KY61</accession>
<evidence type="ECO:0000256" key="1">
    <source>
        <dbReference type="SAM" id="MobiDB-lite"/>
    </source>
</evidence>
<organism evidence="2">
    <name type="scientific">Aureimonas frigidaquae</name>
    <dbReference type="NCBI Taxonomy" id="424757"/>
    <lineage>
        <taxon>Bacteria</taxon>
        <taxon>Pseudomonadati</taxon>
        <taxon>Pseudomonadota</taxon>
        <taxon>Alphaproteobacteria</taxon>
        <taxon>Hyphomicrobiales</taxon>
        <taxon>Aurantimonadaceae</taxon>
        <taxon>Aureimonas</taxon>
    </lineage>
</organism>
<dbReference type="EMBL" id="LC066377">
    <property type="protein sequence ID" value="BAT28825.1"/>
    <property type="molecule type" value="Genomic_DNA"/>
</dbReference>